<feature type="domain" description="ANTAR" evidence="3">
    <location>
        <begin position="129"/>
        <end position="189"/>
    </location>
</feature>
<dbReference type="EMBL" id="SLWN01000016">
    <property type="protein sequence ID" value="TCO18120.1"/>
    <property type="molecule type" value="Genomic_DNA"/>
</dbReference>
<evidence type="ECO:0000313" key="5">
    <source>
        <dbReference type="Proteomes" id="UP000294508"/>
    </source>
</evidence>
<dbReference type="SUPFAM" id="SSF55781">
    <property type="entry name" value="GAF domain-like"/>
    <property type="match status" value="1"/>
</dbReference>
<dbReference type="Gene3D" id="1.10.10.10">
    <property type="entry name" value="Winged helix-like DNA-binding domain superfamily/Winged helix DNA-binding domain"/>
    <property type="match status" value="1"/>
</dbReference>
<accession>A0A4R2H0W1</accession>
<evidence type="ECO:0000313" key="4">
    <source>
        <dbReference type="EMBL" id="TCO18120.1"/>
    </source>
</evidence>
<evidence type="ECO:0000256" key="2">
    <source>
        <dbReference type="ARBA" id="ARBA00023163"/>
    </source>
</evidence>
<sequence>MGAGLSMTRDGGILEPLLATGPEVGELDELQFALGEGPSGDAIATGAPVLETDLAGVAAGHRWPAFASAGAERGVRGAFAFPIGAGAAKVGVLSVYRREPGPLQADQLRDGLVCADAVFVLALDHRRGVSADLDGVIEAAFTARRAEVHQAAGRVAAQQSISVTDALALLRAHSYSSGLPLHRIATDVMADRLRLASDPDDTDSPQPELEQED</sequence>
<proteinExistence type="predicted"/>
<name>A0A4R2H0W1_9ACTN</name>
<protein>
    <recommendedName>
        <fullName evidence="3">ANTAR domain-containing protein</fullName>
    </recommendedName>
</protein>
<organism evidence="4 5">
    <name type="scientific">Kribbella steppae</name>
    <dbReference type="NCBI Taxonomy" id="2512223"/>
    <lineage>
        <taxon>Bacteria</taxon>
        <taxon>Bacillati</taxon>
        <taxon>Actinomycetota</taxon>
        <taxon>Actinomycetes</taxon>
        <taxon>Propionibacteriales</taxon>
        <taxon>Kribbellaceae</taxon>
        <taxon>Kribbella</taxon>
    </lineage>
</organism>
<dbReference type="GO" id="GO:0003723">
    <property type="term" value="F:RNA binding"/>
    <property type="evidence" value="ECO:0007669"/>
    <property type="project" value="InterPro"/>
</dbReference>
<keyword evidence="2" id="KW-0804">Transcription</keyword>
<keyword evidence="1" id="KW-0805">Transcription regulation</keyword>
<keyword evidence="5" id="KW-1185">Reference proteome</keyword>
<dbReference type="InterPro" id="IPR005561">
    <property type="entry name" value="ANTAR"/>
</dbReference>
<dbReference type="Gene3D" id="3.30.450.40">
    <property type="match status" value="1"/>
</dbReference>
<reference evidence="4 5" key="1">
    <citation type="journal article" date="2015" name="Stand. Genomic Sci.">
        <title>Genomic Encyclopedia of Bacterial and Archaeal Type Strains, Phase III: the genomes of soil and plant-associated and newly described type strains.</title>
        <authorList>
            <person name="Whitman W.B."/>
            <person name="Woyke T."/>
            <person name="Klenk H.P."/>
            <person name="Zhou Y."/>
            <person name="Lilburn T.G."/>
            <person name="Beck B.J."/>
            <person name="De Vos P."/>
            <person name="Vandamme P."/>
            <person name="Eisen J.A."/>
            <person name="Garrity G."/>
            <person name="Hugenholtz P."/>
            <person name="Kyrpides N.C."/>
        </authorList>
    </citation>
    <scope>NUCLEOTIDE SEQUENCE [LARGE SCALE GENOMIC DNA]</scope>
    <source>
        <strain evidence="4 5">VKM Ac-2572</strain>
    </source>
</reference>
<dbReference type="InterPro" id="IPR029016">
    <property type="entry name" value="GAF-like_dom_sf"/>
</dbReference>
<dbReference type="InterPro" id="IPR036388">
    <property type="entry name" value="WH-like_DNA-bd_sf"/>
</dbReference>
<dbReference type="AlphaFoldDB" id="A0A4R2H0W1"/>
<evidence type="ECO:0000259" key="3">
    <source>
        <dbReference type="SMART" id="SM01012"/>
    </source>
</evidence>
<dbReference type="Pfam" id="PF03861">
    <property type="entry name" value="ANTAR"/>
    <property type="match status" value="1"/>
</dbReference>
<comment type="caution">
    <text evidence="4">The sequence shown here is derived from an EMBL/GenBank/DDBJ whole genome shotgun (WGS) entry which is preliminary data.</text>
</comment>
<evidence type="ECO:0000256" key="1">
    <source>
        <dbReference type="ARBA" id="ARBA00023015"/>
    </source>
</evidence>
<dbReference type="Proteomes" id="UP000294508">
    <property type="component" value="Unassembled WGS sequence"/>
</dbReference>
<dbReference type="SMART" id="SM01012">
    <property type="entry name" value="ANTAR"/>
    <property type="match status" value="1"/>
</dbReference>
<gene>
    <name evidence="4" type="ORF">EV652_116148</name>
</gene>